<dbReference type="PANTHER" id="PTHR33677">
    <property type="entry name" value="TRANSCRIPTIONAL REPRESSOR FRMR-RELATED"/>
    <property type="match status" value="1"/>
</dbReference>
<dbReference type="GO" id="GO:0003677">
    <property type="term" value="F:DNA binding"/>
    <property type="evidence" value="ECO:0007669"/>
    <property type="project" value="InterPro"/>
</dbReference>
<dbReference type="Pfam" id="PF02583">
    <property type="entry name" value="Trns_repr_metal"/>
    <property type="match status" value="1"/>
</dbReference>
<dbReference type="InterPro" id="IPR038390">
    <property type="entry name" value="Metal_Tscrpt_repr_sf"/>
</dbReference>
<dbReference type="PANTHER" id="PTHR33677:SF3">
    <property type="entry name" value="COPPER-SENSING TRANSCRIPTIONAL REPRESSOR RICR"/>
    <property type="match status" value="1"/>
</dbReference>
<gene>
    <name evidence="1" type="ORF">JV16_02187</name>
</gene>
<dbReference type="RefSeq" id="WP_042535805.1">
    <property type="nucleotide sequence ID" value="NZ_JXTG01000013.1"/>
</dbReference>
<dbReference type="GO" id="GO:0046872">
    <property type="term" value="F:metal ion binding"/>
    <property type="evidence" value="ECO:0007669"/>
    <property type="project" value="InterPro"/>
</dbReference>
<dbReference type="Proteomes" id="UP000032047">
    <property type="component" value="Unassembled WGS sequence"/>
</dbReference>
<organism evidence="1 2">
    <name type="scientific">Anoxybacillus ayderensis</name>
    <dbReference type="NCBI Taxonomy" id="265546"/>
    <lineage>
        <taxon>Bacteria</taxon>
        <taxon>Bacillati</taxon>
        <taxon>Bacillota</taxon>
        <taxon>Bacilli</taxon>
        <taxon>Bacillales</taxon>
        <taxon>Anoxybacillaceae</taxon>
        <taxon>Anoxybacillus</taxon>
    </lineage>
</organism>
<dbReference type="InterPro" id="IPR003735">
    <property type="entry name" value="Metal_Tscrpt_repr"/>
</dbReference>
<dbReference type="AlphaFoldDB" id="A0A0D0GXP7"/>
<comment type="caution">
    <text evidence="1">The sequence shown here is derived from an EMBL/GenBank/DDBJ whole genome shotgun (WGS) entry which is preliminary data.</text>
</comment>
<keyword evidence="2" id="KW-1185">Reference proteome</keyword>
<sequence length="103" mass="11831">MNHCEDHNMDKKMVPRTEQEIESIIKRLKRIEGQVRGVQKMVEDDRYCIDILVQISAITAALNKVGLNLLERHVGHCVSKAIREGSGEESIRELMDVIKQFSK</sequence>
<reference evidence="1 2" key="1">
    <citation type="submission" date="2015-01" db="EMBL/GenBank/DDBJ databases">
        <title>Genome sequence of Anoxybacillus ayderensis strain AB04.</title>
        <authorList>
            <person name="Belduz A.O."/>
            <person name="Canakci S."/>
            <person name="Chan K.-G."/>
            <person name="Kahar U.M."/>
            <person name="Yaakob A.S."/>
            <person name="Chan C.S."/>
            <person name="Goh K.M."/>
        </authorList>
    </citation>
    <scope>NUCLEOTIDE SEQUENCE [LARGE SCALE GENOMIC DNA]</scope>
    <source>
        <strain evidence="1 2">AB04</strain>
    </source>
</reference>
<evidence type="ECO:0000313" key="2">
    <source>
        <dbReference type="Proteomes" id="UP000032047"/>
    </source>
</evidence>
<dbReference type="PATRIC" id="fig|265546.4.peg.2197"/>
<proteinExistence type="predicted"/>
<dbReference type="Gene3D" id="1.20.58.1000">
    <property type="entry name" value="Metal-sensitive repressor, helix protomer"/>
    <property type="match status" value="1"/>
</dbReference>
<name>A0A0D0GXP7_9BACL</name>
<evidence type="ECO:0000313" key="1">
    <source>
        <dbReference type="EMBL" id="KIP20606.1"/>
    </source>
</evidence>
<dbReference type="GO" id="GO:0045892">
    <property type="term" value="P:negative regulation of DNA-templated transcription"/>
    <property type="evidence" value="ECO:0007669"/>
    <property type="project" value="UniProtKB-ARBA"/>
</dbReference>
<accession>A0A0D0GXP7</accession>
<dbReference type="EMBL" id="JXTG01000013">
    <property type="protein sequence ID" value="KIP20606.1"/>
    <property type="molecule type" value="Genomic_DNA"/>
</dbReference>
<protein>
    <submittedName>
        <fullName evidence="1">Copper-sensitive operon repressor</fullName>
    </submittedName>
</protein>